<reference evidence="1" key="1">
    <citation type="submission" date="2021-01" db="EMBL/GenBank/DDBJ databases">
        <title>Chromosome-level genome assembly of a human fungal pathogen reveals clustering of transcriptionally co-regulated genes.</title>
        <authorList>
            <person name="Voorhies M."/>
            <person name="Cohen S."/>
            <person name="Shea T.P."/>
            <person name="Petrus S."/>
            <person name="Munoz J.F."/>
            <person name="Poplawski S."/>
            <person name="Goldman W.E."/>
            <person name="Michael T."/>
            <person name="Cuomo C.A."/>
            <person name="Sil A."/>
            <person name="Beyhan S."/>
        </authorList>
    </citation>
    <scope>NUCLEOTIDE SEQUENCE</scope>
    <source>
        <strain evidence="1">H88</strain>
    </source>
</reference>
<organism evidence="1 2">
    <name type="scientific">Ajellomyces capsulatus (strain H88)</name>
    <name type="common">Darling's disease fungus</name>
    <name type="synonym">Histoplasma capsulatum</name>
    <dbReference type="NCBI Taxonomy" id="544711"/>
    <lineage>
        <taxon>Eukaryota</taxon>
        <taxon>Fungi</taxon>
        <taxon>Dikarya</taxon>
        <taxon>Ascomycota</taxon>
        <taxon>Pezizomycotina</taxon>
        <taxon>Eurotiomycetes</taxon>
        <taxon>Eurotiomycetidae</taxon>
        <taxon>Onygenales</taxon>
        <taxon>Ajellomycetaceae</taxon>
        <taxon>Histoplasma</taxon>
    </lineage>
</organism>
<name>A0A8A1LUA5_AJEC8</name>
<dbReference type="EMBL" id="CP069106">
    <property type="protein sequence ID" value="QSS56860.1"/>
    <property type="molecule type" value="Genomic_DNA"/>
</dbReference>
<evidence type="ECO:0000313" key="2">
    <source>
        <dbReference type="Proteomes" id="UP000663419"/>
    </source>
</evidence>
<gene>
    <name evidence="1" type="ORF">I7I53_05191</name>
</gene>
<dbReference type="VEuPathDB" id="FungiDB:I7I53_05191"/>
<sequence>MVKGHELALRRRVLYFRAPRISLSFYRCPKLSLHPLPCSVRRMHTHLAPRLRSGLGPARSEEYVS</sequence>
<accession>A0A8A1LUA5</accession>
<protein>
    <submittedName>
        <fullName evidence="1">Uncharacterized protein</fullName>
    </submittedName>
</protein>
<proteinExistence type="predicted"/>
<dbReference type="AlphaFoldDB" id="A0A8A1LUA5"/>
<dbReference type="Proteomes" id="UP000663419">
    <property type="component" value="Chromosome 5"/>
</dbReference>
<evidence type="ECO:0000313" key="1">
    <source>
        <dbReference type="EMBL" id="QSS56860.1"/>
    </source>
</evidence>